<feature type="domain" description="AMP-dependent synthetase/ligase" evidence="1">
    <location>
        <begin position="168"/>
        <end position="442"/>
    </location>
</feature>
<dbReference type="InterPro" id="IPR042099">
    <property type="entry name" value="ANL_N_sf"/>
</dbReference>
<reference evidence="4 5" key="1">
    <citation type="journal article" date="2004" name="Science">
        <title>The Ashbya gossypii genome as a tool for mapping the ancient Saccharomyces cerevisiae genome.</title>
        <authorList>
            <person name="Dietrich F.S."/>
            <person name="Voegeli S."/>
            <person name="Brachat S."/>
            <person name="Lerch A."/>
            <person name="Gates K."/>
            <person name="Steiner S."/>
            <person name="Mohr C."/>
            <person name="Pohlmann R."/>
            <person name="Luedi P."/>
            <person name="Choi S."/>
            <person name="Wing R.A."/>
            <person name="Flavier A."/>
            <person name="Gaffney T.D."/>
            <person name="Philippsen P."/>
        </authorList>
    </citation>
    <scope>NUCLEOTIDE SEQUENCE [LARGE SCALE GENOMIC DNA]</scope>
    <source>
        <strain evidence="5">ATCC 10895 / CBS 109.51 / FGSC 9923 / NRRL Y-1056</strain>
    </source>
</reference>
<dbReference type="SUPFAM" id="SSF56801">
    <property type="entry name" value="Acetyl-CoA synthetase-like"/>
    <property type="match status" value="2"/>
</dbReference>
<evidence type="ECO:0000313" key="4">
    <source>
        <dbReference type="EMBL" id="AAS51149.2"/>
    </source>
</evidence>
<dbReference type="PANTHER" id="PTHR22754:SF32">
    <property type="entry name" value="DISCO-INTERACTING PROTEIN 2"/>
    <property type="match status" value="1"/>
</dbReference>
<dbReference type="InterPro" id="IPR000873">
    <property type="entry name" value="AMP-dep_synth/lig_dom"/>
</dbReference>
<dbReference type="Gene3D" id="3.40.50.12780">
    <property type="entry name" value="N-terminal domain of ligase-like"/>
    <property type="match status" value="3"/>
</dbReference>
<dbReference type="GeneID" id="4619445"/>
<dbReference type="STRING" id="284811.Q75CJ8"/>
<dbReference type="InParanoid" id="Q75CJ8"/>
<dbReference type="GO" id="GO:0046339">
    <property type="term" value="P:diacylglycerol metabolic process"/>
    <property type="evidence" value="ECO:0007669"/>
    <property type="project" value="EnsemblFungi"/>
</dbReference>
<dbReference type="GO" id="GO:1990816">
    <property type="term" value="C:vacuole-mitochondrion membrane contact site"/>
    <property type="evidence" value="ECO:0007669"/>
    <property type="project" value="EnsemblFungi"/>
</dbReference>
<dbReference type="OrthoDB" id="69964at2759"/>
<sequence>MDFSIPAHLSAEAVGQLQELIQDYKDGNLTAKGYASKRAQVLERGAGSPVRDGASMCSGAGVPTPQALASPLSCLSAGTGFHGREQSVSSTIRTSGQQDMQSTGSFSLYRVTTSNSNTMAVRGYGDGRGAPRPERRTYQPLIPLLPRSAEGAPAHLDSLPSVLRGRSQTYDRETAMVSISARGKENSITWEKLYLRAEKVAHELGKTKVYKMNKLLLWYDPGEAIEFAVALLGCFIAGTIAVPVSFETYTLQEIVEIIKQTNAKSILISEECSKQLDTLYVNSRSKLKLLKSNFFSQLTFIKTDDLGTYAKAKRSTPAFDIPNVAYIEFTRTPLGKLSGVVMKHQVLTRQFENFTAILNSRSKKNWRKGDIRRPYTRGKERFMRYVILSSLDSTRSTGLVLGTLFNIFSGNLLVCVHPHLLRRPGSYESIINKYRADILLSDQLQLKQVVINYLENPESTISKKNKMDFSCIKWCIASCTTIDTEVSNMIVHKWLKNLGCLDASQAYSPILTLLDFGGIFISLRDQLGNLENFPLHDYKLRLQDDVFIDKEQLKNNIVQPSISAMINSSSSIKDFLRLTTFGYPIPDAMVCVVDPDTRMLVEDLTVGEIWISAPSVTDEFYHMDKLTDFVFNAKLNFKKMLATLEETELHCSRELYASSIERLDTIFSLFPPDTTFLRTKLIGFIHNGKIYTLSLIEDMFLQNKLVRLQNWSHTSDITRSIKDPPSADKEVAVKTDKALSSKRVVQTFYLQHVSENLVRTVDKVSEVAAFELDHDKDEHFLVVVVESSLANTPVIGSAVSSAIPQINMADKRTLERRMNDLTEQIYKILWIFHKIQPFCVMVVPPGSLQRRYCSLEIANRTVEKHFLNCSLHSKFVKFQLDNVILDYVPHSSYYNESIFSEHLSKLRHRSLEDNYFNSMGMIPESALQTSGLDYKEDTLDSRTSEKLGRFETIMAILEWRSQKHGNDFAFCNGNSFSTAGASIDQNKKFSWNSFSSLVASYIKKIVESKSPLKHGDHVVVMADNSVDYTAIVIACFYCRLVVIPLHIMHDSHSEKEVNYLLKVIEVYEVKRLFVDHKVENLLEQNTHISILLKSHKHELPKITVFTKVKRKNSLAPSQFKTVLHEKFGRLSKTDPCVVWINHDDDASTDLNVLMSHSTLLKMSKVLKETLRMTNENHIFSVTNYTRDIGFLQSCILGIYVGATTSLFSPSECMMNPRHLLIGLQNMNIKDLVLCPDMLYMLMDRGCAMIEKQTQMVVSSGSIDKRRDTDAATVLYPNFLRNIQNIMVPFTGRPRFQVMQTLLMKYKLAGSSALQINYLYQHRFNPFIALRSYLGIPPVDVYLDPIALREGIIHEFDPSTASSSVLSSAIHLQDSGIVTACTEVTIVNPETLEQCYENELGEIWCCSEANVFDYSICRLGNNTASASEANRTPVQKPMRDPFITQQFKAKIKNNSHTDLSYLRTGDLGFIKNITRPDADGRPMELSILYVLGSINETVEILGLTHFVVDLESTVLRTHSSILNCMVVKTGGLLSCLIECNSKVKIPEYSNLTPLVVSMLLKEHGVALDLCCFVKPNSLNYLVKDWQKNRMKILNDWLGKRLYIEAQYGVNVGENNSIYLLSDFEKVH</sequence>
<dbReference type="EMBL" id="AE016816">
    <property type="protein sequence ID" value="AAS51149.2"/>
    <property type="molecule type" value="Genomic_DNA"/>
</dbReference>
<dbReference type="OMA" id="LVWTYWT"/>
<dbReference type="PANTHER" id="PTHR22754">
    <property type="entry name" value="DISCO-INTERACTING PROTEIN 2 DIP2 -RELATED"/>
    <property type="match status" value="1"/>
</dbReference>
<protein>
    <submittedName>
        <fullName evidence="4">ACL079Cp</fullName>
    </submittedName>
</protein>
<feature type="domain" description="Meiotically up-regulated gene 62 protein-like alpha-beta" evidence="3">
    <location>
        <begin position="727"/>
        <end position="886"/>
    </location>
</feature>
<keyword evidence="5" id="KW-1185">Reference proteome</keyword>
<evidence type="ECO:0000259" key="2">
    <source>
        <dbReference type="Pfam" id="PF23024"/>
    </source>
</evidence>
<evidence type="ECO:0000259" key="1">
    <source>
        <dbReference type="Pfam" id="PF00501"/>
    </source>
</evidence>
<evidence type="ECO:0000313" key="5">
    <source>
        <dbReference type="Proteomes" id="UP000000591"/>
    </source>
</evidence>
<dbReference type="GO" id="GO:0097576">
    <property type="term" value="P:vacuole fusion"/>
    <property type="evidence" value="ECO:0007669"/>
    <property type="project" value="EnsemblFungi"/>
</dbReference>
<dbReference type="FunCoup" id="Q75CJ8">
    <property type="interactions" value="69"/>
</dbReference>
<dbReference type="Pfam" id="PF24919">
    <property type="entry name" value="Mug62"/>
    <property type="match status" value="1"/>
</dbReference>
<dbReference type="Pfam" id="PF23024">
    <property type="entry name" value="AMP-dom_DIP2-like"/>
    <property type="match status" value="1"/>
</dbReference>
<dbReference type="GO" id="GO:0006970">
    <property type="term" value="P:response to osmotic stress"/>
    <property type="evidence" value="ECO:0007669"/>
    <property type="project" value="EnsemblFungi"/>
</dbReference>
<dbReference type="HOGENOM" id="CLU_000737_0_0_1"/>
<feature type="domain" description="AMP-binding enzyme C-terminal" evidence="2">
    <location>
        <begin position="1494"/>
        <end position="1605"/>
    </location>
</feature>
<accession>Q75CJ8</accession>
<organism evidence="4 5">
    <name type="scientific">Eremothecium gossypii (strain ATCC 10895 / CBS 109.51 / FGSC 9923 / NRRL Y-1056)</name>
    <name type="common">Yeast</name>
    <name type="synonym">Ashbya gossypii</name>
    <dbReference type="NCBI Taxonomy" id="284811"/>
    <lineage>
        <taxon>Eukaryota</taxon>
        <taxon>Fungi</taxon>
        <taxon>Dikarya</taxon>
        <taxon>Ascomycota</taxon>
        <taxon>Saccharomycotina</taxon>
        <taxon>Saccharomycetes</taxon>
        <taxon>Saccharomycetales</taxon>
        <taxon>Saccharomycetaceae</taxon>
        <taxon>Eremothecium</taxon>
    </lineage>
</organism>
<proteinExistence type="predicted"/>
<dbReference type="Pfam" id="PF00501">
    <property type="entry name" value="AMP-binding"/>
    <property type="match status" value="1"/>
</dbReference>
<name>Q75CJ8_EREGS</name>
<evidence type="ECO:0000259" key="3">
    <source>
        <dbReference type="Pfam" id="PF24919"/>
    </source>
</evidence>
<dbReference type="RefSeq" id="NP_983325.2">
    <property type="nucleotide sequence ID" value="NM_208678.2"/>
</dbReference>
<reference evidence="5" key="2">
    <citation type="journal article" date="2013" name="G3 (Bethesda)">
        <title>Genomes of Ashbya fungi isolated from insects reveal four mating-type loci, numerous translocations, lack of transposons, and distinct gene duplications.</title>
        <authorList>
            <person name="Dietrich F.S."/>
            <person name="Voegeli S."/>
            <person name="Kuo S."/>
            <person name="Philippsen P."/>
        </authorList>
    </citation>
    <scope>GENOME REANNOTATION</scope>
    <source>
        <strain evidence="5">ATCC 10895 / CBS 109.51 / FGSC 9923 / NRRL Y-1056</strain>
    </source>
</reference>
<dbReference type="KEGG" id="ago:AGOS_ACL079C"/>
<dbReference type="InterPro" id="IPR025110">
    <property type="entry name" value="AMP-bd_C"/>
</dbReference>
<gene>
    <name evidence="4" type="ORF">AGOS_ACL079C</name>
</gene>
<dbReference type="Proteomes" id="UP000000591">
    <property type="component" value="Chromosome III"/>
</dbReference>
<dbReference type="InterPro" id="IPR056881">
    <property type="entry name" value="Mug62_dom"/>
</dbReference>
<dbReference type="eggNOG" id="KOG3628">
    <property type="taxonomic scope" value="Eukaryota"/>
</dbReference>